<feature type="chain" id="PRO_5045512981" description="Monodehydroascorbate reductase" evidence="2">
    <location>
        <begin position="33"/>
        <end position="462"/>
    </location>
</feature>
<proteinExistence type="predicted"/>
<keyword evidence="4" id="KW-1185">Reference proteome</keyword>
<sequence>MIGSWDRFLAAVCLGFSKQLFALFMLCSDKMAEDNVPAPAPTRSDEYILPFNAWLPVGKVDILQNKNFFRAFTASANVPTINIQQFWNTLIQGAKTGVYSFQLDEQWFTLNADLLHEALEITPVDSTHPFESPSVGEQVMDFVNELGYPEEIYFVSKMHVSNLYQLWKAIMSLINQFLTGKTSGTDKPRHLVLQNIVGGGKKKTASKADKPKKPTSAKQSKPAPAKQPALAKQTKHVKEKPSKPTPSKKIRKGKVMKVRKGKRSDHLIGEEDEEPQPVSKPRVEDDKYNLQRGIQMSLESFQVPVGGVAIRKPASGITQRLPVVEGKGKGIATDEQAAQSLMELQNPKKQSTSDQYIFQRRIPVTQDASTGPSIQPRDDTSANVVRDTPSPAYSKIGADTEKSSSEGDTEILNVDEERVEDVSNTMALEERTVDLDEGQAGSDPSKTFESRPLPEYVLMEED</sequence>
<accession>A0ABQ5DC01</accession>
<feature type="region of interest" description="Disordered" evidence="1">
    <location>
        <begin position="363"/>
        <end position="462"/>
    </location>
</feature>
<evidence type="ECO:0000313" key="4">
    <source>
        <dbReference type="Proteomes" id="UP001151760"/>
    </source>
</evidence>
<evidence type="ECO:0000256" key="2">
    <source>
        <dbReference type="SAM" id="SignalP"/>
    </source>
</evidence>
<evidence type="ECO:0008006" key="5">
    <source>
        <dbReference type="Google" id="ProtNLM"/>
    </source>
</evidence>
<dbReference type="EMBL" id="BQNB010015136">
    <property type="protein sequence ID" value="GJT36445.1"/>
    <property type="molecule type" value="Genomic_DNA"/>
</dbReference>
<name>A0ABQ5DC01_9ASTR</name>
<dbReference type="Proteomes" id="UP001151760">
    <property type="component" value="Unassembled WGS sequence"/>
</dbReference>
<gene>
    <name evidence="3" type="ORF">Tco_0926864</name>
</gene>
<feature type="signal peptide" evidence="2">
    <location>
        <begin position="1"/>
        <end position="32"/>
    </location>
</feature>
<evidence type="ECO:0000313" key="3">
    <source>
        <dbReference type="EMBL" id="GJT36445.1"/>
    </source>
</evidence>
<feature type="compositionally biased region" description="Acidic residues" evidence="1">
    <location>
        <begin position="407"/>
        <end position="419"/>
    </location>
</feature>
<feature type="compositionally biased region" description="Basic residues" evidence="1">
    <location>
        <begin position="246"/>
        <end position="263"/>
    </location>
</feature>
<evidence type="ECO:0000256" key="1">
    <source>
        <dbReference type="SAM" id="MobiDB-lite"/>
    </source>
</evidence>
<reference evidence="3" key="1">
    <citation type="journal article" date="2022" name="Int. J. Mol. Sci.">
        <title>Draft Genome of Tanacetum Coccineum: Genomic Comparison of Closely Related Tanacetum-Family Plants.</title>
        <authorList>
            <person name="Yamashiro T."/>
            <person name="Shiraishi A."/>
            <person name="Nakayama K."/>
            <person name="Satake H."/>
        </authorList>
    </citation>
    <scope>NUCLEOTIDE SEQUENCE</scope>
</reference>
<feature type="region of interest" description="Disordered" evidence="1">
    <location>
        <begin position="196"/>
        <end position="284"/>
    </location>
</feature>
<comment type="caution">
    <text evidence="3">The sequence shown here is derived from an EMBL/GenBank/DDBJ whole genome shotgun (WGS) entry which is preliminary data.</text>
</comment>
<protein>
    <recommendedName>
        <fullName evidence="5">Monodehydroascorbate reductase</fullName>
    </recommendedName>
</protein>
<feature type="compositionally biased region" description="Low complexity" evidence="1">
    <location>
        <begin position="214"/>
        <end position="232"/>
    </location>
</feature>
<keyword evidence="2" id="KW-0732">Signal</keyword>
<organism evidence="3 4">
    <name type="scientific">Tanacetum coccineum</name>
    <dbReference type="NCBI Taxonomy" id="301880"/>
    <lineage>
        <taxon>Eukaryota</taxon>
        <taxon>Viridiplantae</taxon>
        <taxon>Streptophyta</taxon>
        <taxon>Embryophyta</taxon>
        <taxon>Tracheophyta</taxon>
        <taxon>Spermatophyta</taxon>
        <taxon>Magnoliopsida</taxon>
        <taxon>eudicotyledons</taxon>
        <taxon>Gunneridae</taxon>
        <taxon>Pentapetalae</taxon>
        <taxon>asterids</taxon>
        <taxon>campanulids</taxon>
        <taxon>Asterales</taxon>
        <taxon>Asteraceae</taxon>
        <taxon>Asteroideae</taxon>
        <taxon>Anthemideae</taxon>
        <taxon>Anthemidinae</taxon>
        <taxon>Tanacetum</taxon>
    </lineage>
</organism>
<reference evidence="3" key="2">
    <citation type="submission" date="2022-01" db="EMBL/GenBank/DDBJ databases">
        <authorList>
            <person name="Yamashiro T."/>
            <person name="Shiraishi A."/>
            <person name="Satake H."/>
            <person name="Nakayama K."/>
        </authorList>
    </citation>
    <scope>NUCLEOTIDE SEQUENCE</scope>
</reference>